<proteinExistence type="predicted"/>
<evidence type="ECO:0000313" key="1">
    <source>
        <dbReference type="EMBL" id="SEI03443.1"/>
    </source>
</evidence>
<organism evidence="1 2">
    <name type="scientific">Paenimyroides marinum</name>
    <dbReference type="NCBI Taxonomy" id="1159016"/>
    <lineage>
        <taxon>Bacteria</taxon>
        <taxon>Pseudomonadati</taxon>
        <taxon>Bacteroidota</taxon>
        <taxon>Flavobacteriia</taxon>
        <taxon>Flavobacteriales</taxon>
        <taxon>Flavobacteriaceae</taxon>
        <taxon>Paenimyroides</taxon>
    </lineage>
</organism>
<dbReference type="NCBIfam" id="NF038133">
    <property type="entry name" value="choice_anch_L"/>
    <property type="match status" value="1"/>
</dbReference>
<accession>A0A1H6MX47</accession>
<dbReference type="STRING" id="1159016.SAMN02927937_02873"/>
<dbReference type="RefSeq" id="WP_091102841.1">
    <property type="nucleotide sequence ID" value="NZ_FNXE01000075.1"/>
</dbReference>
<reference evidence="1 2" key="1">
    <citation type="submission" date="2016-10" db="EMBL/GenBank/DDBJ databases">
        <authorList>
            <person name="de Groot N.N."/>
        </authorList>
    </citation>
    <scope>NUCLEOTIDE SEQUENCE [LARGE SCALE GENOMIC DNA]</scope>
    <source>
        <strain evidence="1 2">CGMCC 1.10825</strain>
    </source>
</reference>
<dbReference type="OrthoDB" id="9765926at2"/>
<gene>
    <name evidence="1" type="ORF">SAMN02927937_02873</name>
</gene>
<keyword evidence="2" id="KW-1185">Reference proteome</keyword>
<dbReference type="InterPro" id="IPR049804">
    <property type="entry name" value="Choice_anch_L"/>
</dbReference>
<dbReference type="NCBIfam" id="TIGR04131">
    <property type="entry name" value="Bac_Flav_CTERM"/>
    <property type="match status" value="1"/>
</dbReference>
<protein>
    <submittedName>
        <fullName evidence="1">Gliding motility-associated C-terminal domain-containing protein</fullName>
    </submittedName>
</protein>
<sequence length="1797" mass="196897">MKKGIDIRNKYLLILFLFMSFIGFSQPITVSTTTYTPEQLVKEVLIKTPCAQITNVQWLTGSSFPTGDKSNGIGYFQNSNSSLDMTDGIVLSTGKAINTPGPRGLNGGSSDGTANDWPDDMELTTYMHNVLGNTDNYHNATILEFDFVPFTSDMSFNFIFASEEYGTYQCNYSDAFAFFLTNTVSGTTTNLALVPNTTLPISVTTIRDEAYNNGNNGICDDGNPASMNETYFDSYNAGSTTNAINFNGQTVKMIAESTVTPFTKYHIKMVIQDRGDAGVDSAVFIEGGSFDIGNLDLGDPVLIENGEGLCVGDSYTLEAGLDPNLFTFEWYKDGVKIPGQTGANLVVTETGDYYVKGFIPSVTNCVMESDPVRIEFHDYVNISTPQNLTACPNAGSETRFDLTDAVSNVTSNPDILFNFYTSQQDAEDDVNPIPNVYMLSNTATVPVTIWVRAYELNNPCPSIASFTLDFINCSLALNPLSDLTICEGDSVQTFDLTVQTPLVYNNAAGYTVTYHLNNADAISGQNAIPTGSLATYNGADGERIWVRVTNDTNPLSYGVGSFYLYRYLLPLTQSPVLPITACEKGSTGLGDFDLNLAYHTIPVDPVGVSLEFYSTQQDAQIGNTALMLPANYTGSAGTIYVRVRNLDGDCFTVVPLQLQIINTPVANNIAPLTYCDLNNDGFGEFNLDVTRVLIAGNPLPVNSVVTFHETQNDADANVNAIVNTGAYINKVKDQQTIYVRVGFVNSSCYNTVPLVLIVNKSPAITPIRSLKVCDTGNDGVETVNLRSNESTMLAGLNAADYTVTYHISSSAAMAGTGVIGNPTSFSTNTAKTVYARVTDNITGCFVVTKIELELVDMPVVANPLPVYALCDTNGNGFEEFDLASQKASIVGTQQGLDVTFHYTNADAQSGTNPLPNKYQNVSPNVQTIYVRVSNASTGCFVVTTLKLEVKANPVLNVPTTPYVICSNTGFGTINLYLYGKDLVDATGINYTFKFYETQSDAQNDVNSITNQVAYNNLDPNNPTVWIRVEDPLTECYAVYPITFQLVVPPKLPSSLPKLVECDVLGDTQDESTLFDLTSQDSLLIAAQTVQSTYQIRYFTTKALADSNTNWIADPTQFQNTSNPQTIWVRIEDTEKPGSCARVMSFVIEVVAPFVLSQPTPMIVCDEAPSDGKSQFDLTTKEYELFNGQPPFGAVISYHLTMQDAENGWASITNPKKFTNQVNPQTIYISVVNQYGCRSITSLTVRVLPLPEPNMTPDALELCEDGFGSGVASFDLTHAESNLSNFGSYTYTYYVSENGAHIGPTDPTHIGTPEDFLSGSSTVYVRVENSFTDTSESCYVVVPLELIVNPWPNVGPMTNLPACMDEPTTSTKFNLHDKDEEALAGADPDDFIVRYFASEENATDNVSPLPYTFENTDPDRQEIWVRVENKETGCFNIASFWIQIEQAVYAYQPSANLLEFCETDYVNDGISLIDLTILDVEIIGTQPIAPDLLVKYERWDETPIQNPSSAQVYDGEVLRAIVYNVDSDLLCSSEITFTVHLKDAPVVEPLEDGVVCYEYRDAWSLVSGHYLDTGLTESGYTFDWSRNGAAITSDVADILDGGRRLFAKRGGSYTVVVTGPNGCTTTRTATVDEAPSITIDEVKLTDSFGDTNAIEVIAYAGAGVLLEYKLDEGNWQESNVFLDVRPGEHTVYVRIENEPCIASKVVTVMDYPKYFTPNNDGYNDTWNIWSLKNQPESKIYIFDRFGKLIKQLSPAGEGWDGTFNGKPLPSTDYWFKAEYLDPKTGLNKEVNGHFSLKR</sequence>
<evidence type="ECO:0000313" key="2">
    <source>
        <dbReference type="Proteomes" id="UP000199634"/>
    </source>
</evidence>
<dbReference type="InterPro" id="IPR026341">
    <property type="entry name" value="T9SS_type_B"/>
</dbReference>
<dbReference type="EMBL" id="FNXE01000075">
    <property type="protein sequence ID" value="SEI03443.1"/>
    <property type="molecule type" value="Genomic_DNA"/>
</dbReference>
<dbReference type="Pfam" id="PF13585">
    <property type="entry name" value="CHU_C"/>
    <property type="match status" value="1"/>
</dbReference>
<name>A0A1H6MX47_9FLAO</name>
<dbReference type="Proteomes" id="UP000199634">
    <property type="component" value="Unassembled WGS sequence"/>
</dbReference>